<dbReference type="InterPro" id="IPR014284">
    <property type="entry name" value="RNA_pol_sigma-70_dom"/>
</dbReference>
<keyword evidence="5" id="KW-0812">Transmembrane</keyword>
<dbReference type="InterPro" id="IPR036388">
    <property type="entry name" value="WH-like_DNA-bd_sf"/>
</dbReference>
<evidence type="ECO:0000256" key="2">
    <source>
        <dbReference type="ARBA" id="ARBA00023015"/>
    </source>
</evidence>
<organism evidence="8 9">
    <name type="scientific">Belliella marina</name>
    <dbReference type="NCBI Taxonomy" id="1644146"/>
    <lineage>
        <taxon>Bacteria</taxon>
        <taxon>Pseudomonadati</taxon>
        <taxon>Bacteroidota</taxon>
        <taxon>Cytophagia</taxon>
        <taxon>Cytophagales</taxon>
        <taxon>Cyclobacteriaceae</taxon>
        <taxon>Belliella</taxon>
    </lineage>
</organism>
<accession>A0ABW4VJI3</accession>
<dbReference type="InterPro" id="IPR039425">
    <property type="entry name" value="RNA_pol_sigma-70-like"/>
</dbReference>
<sequence length="185" mass="21742">MSKNEILENLNNGDQKAFKLLFDMLFYGFFGFAFRYVKNKETAEELVEDVMVLMWEKRGEFDDFDRMKAYLFAALRNKSLDYLKSNSKMILMEIGGLDVVEEDPFLIEEEFHALIYQALDALPDKCRKVFELSCLEGMKYKQISEELGISLNTVKSQRSRAIKLIKIYLGKYIVLLLLTFYFQNL</sequence>
<dbReference type="SUPFAM" id="SSF88946">
    <property type="entry name" value="Sigma2 domain of RNA polymerase sigma factors"/>
    <property type="match status" value="1"/>
</dbReference>
<dbReference type="InterPro" id="IPR007627">
    <property type="entry name" value="RNA_pol_sigma70_r2"/>
</dbReference>
<dbReference type="NCBIfam" id="TIGR02985">
    <property type="entry name" value="Sig70_bacteroi1"/>
    <property type="match status" value="1"/>
</dbReference>
<gene>
    <name evidence="8" type="ORF">ACFSKL_02625</name>
</gene>
<dbReference type="InterPro" id="IPR014327">
    <property type="entry name" value="RNA_pol_sigma70_bacteroid"/>
</dbReference>
<keyword evidence="9" id="KW-1185">Reference proteome</keyword>
<protein>
    <submittedName>
        <fullName evidence="8">RNA polymerase sigma-70 factor</fullName>
    </submittedName>
</protein>
<keyword evidence="4" id="KW-0804">Transcription</keyword>
<keyword evidence="5" id="KW-0472">Membrane</keyword>
<evidence type="ECO:0000313" key="9">
    <source>
        <dbReference type="Proteomes" id="UP001597361"/>
    </source>
</evidence>
<dbReference type="CDD" id="cd06171">
    <property type="entry name" value="Sigma70_r4"/>
    <property type="match status" value="1"/>
</dbReference>
<dbReference type="InterPro" id="IPR013324">
    <property type="entry name" value="RNA_pol_sigma_r3/r4-like"/>
</dbReference>
<evidence type="ECO:0000256" key="4">
    <source>
        <dbReference type="ARBA" id="ARBA00023163"/>
    </source>
</evidence>
<dbReference type="NCBIfam" id="TIGR02937">
    <property type="entry name" value="sigma70-ECF"/>
    <property type="match status" value="1"/>
</dbReference>
<evidence type="ECO:0000259" key="6">
    <source>
        <dbReference type="Pfam" id="PF04542"/>
    </source>
</evidence>
<evidence type="ECO:0000259" key="7">
    <source>
        <dbReference type="Pfam" id="PF08281"/>
    </source>
</evidence>
<dbReference type="RefSeq" id="WP_376883277.1">
    <property type="nucleotide sequence ID" value="NZ_JBHUHR010000005.1"/>
</dbReference>
<evidence type="ECO:0000256" key="5">
    <source>
        <dbReference type="SAM" id="Phobius"/>
    </source>
</evidence>
<dbReference type="PANTHER" id="PTHR43133">
    <property type="entry name" value="RNA POLYMERASE ECF-TYPE SIGMA FACTO"/>
    <property type="match status" value="1"/>
</dbReference>
<keyword evidence="2" id="KW-0805">Transcription regulation</keyword>
<dbReference type="Pfam" id="PF04542">
    <property type="entry name" value="Sigma70_r2"/>
    <property type="match status" value="1"/>
</dbReference>
<evidence type="ECO:0000256" key="1">
    <source>
        <dbReference type="ARBA" id="ARBA00010641"/>
    </source>
</evidence>
<dbReference type="PANTHER" id="PTHR43133:SF46">
    <property type="entry name" value="RNA POLYMERASE SIGMA-70 FACTOR ECF SUBFAMILY"/>
    <property type="match status" value="1"/>
</dbReference>
<evidence type="ECO:0000313" key="8">
    <source>
        <dbReference type="EMBL" id="MFD2033665.1"/>
    </source>
</evidence>
<proteinExistence type="inferred from homology"/>
<feature type="domain" description="RNA polymerase sigma factor 70 region 4 type 2" evidence="7">
    <location>
        <begin position="114"/>
        <end position="163"/>
    </location>
</feature>
<dbReference type="Proteomes" id="UP001597361">
    <property type="component" value="Unassembled WGS sequence"/>
</dbReference>
<dbReference type="InterPro" id="IPR013249">
    <property type="entry name" value="RNA_pol_sigma70_r4_t2"/>
</dbReference>
<dbReference type="InterPro" id="IPR013325">
    <property type="entry name" value="RNA_pol_sigma_r2"/>
</dbReference>
<dbReference type="EMBL" id="JBHUHR010000005">
    <property type="protein sequence ID" value="MFD2033665.1"/>
    <property type="molecule type" value="Genomic_DNA"/>
</dbReference>
<feature type="transmembrane region" description="Helical" evidence="5">
    <location>
        <begin position="164"/>
        <end position="182"/>
    </location>
</feature>
<dbReference type="Gene3D" id="1.10.10.10">
    <property type="entry name" value="Winged helix-like DNA-binding domain superfamily/Winged helix DNA-binding domain"/>
    <property type="match status" value="1"/>
</dbReference>
<keyword evidence="3" id="KW-0731">Sigma factor</keyword>
<comment type="caution">
    <text evidence="8">The sequence shown here is derived from an EMBL/GenBank/DDBJ whole genome shotgun (WGS) entry which is preliminary data.</text>
</comment>
<dbReference type="Gene3D" id="1.10.1740.10">
    <property type="match status" value="1"/>
</dbReference>
<dbReference type="SUPFAM" id="SSF88659">
    <property type="entry name" value="Sigma3 and sigma4 domains of RNA polymerase sigma factors"/>
    <property type="match status" value="1"/>
</dbReference>
<dbReference type="Pfam" id="PF08281">
    <property type="entry name" value="Sigma70_r4_2"/>
    <property type="match status" value="1"/>
</dbReference>
<keyword evidence="5" id="KW-1133">Transmembrane helix</keyword>
<name>A0ABW4VJI3_9BACT</name>
<feature type="transmembrane region" description="Helical" evidence="5">
    <location>
        <begin position="20"/>
        <end position="37"/>
    </location>
</feature>
<evidence type="ECO:0000256" key="3">
    <source>
        <dbReference type="ARBA" id="ARBA00023082"/>
    </source>
</evidence>
<feature type="domain" description="RNA polymerase sigma-70 region 2" evidence="6">
    <location>
        <begin position="30"/>
        <end position="87"/>
    </location>
</feature>
<reference evidence="9" key="1">
    <citation type="journal article" date="2019" name="Int. J. Syst. Evol. Microbiol.">
        <title>The Global Catalogue of Microorganisms (GCM) 10K type strain sequencing project: providing services to taxonomists for standard genome sequencing and annotation.</title>
        <authorList>
            <consortium name="The Broad Institute Genomics Platform"/>
            <consortium name="The Broad Institute Genome Sequencing Center for Infectious Disease"/>
            <person name="Wu L."/>
            <person name="Ma J."/>
        </authorList>
    </citation>
    <scope>NUCLEOTIDE SEQUENCE [LARGE SCALE GENOMIC DNA]</scope>
    <source>
        <strain evidence="9">CGMCC 1.15180</strain>
    </source>
</reference>
<comment type="similarity">
    <text evidence="1">Belongs to the sigma-70 factor family. ECF subfamily.</text>
</comment>